<dbReference type="AlphaFoldDB" id="A0A9N8W0K4"/>
<comment type="subcellular location">
    <subcellularLocation>
        <location evidence="1">Nucleus</location>
    </subcellularLocation>
</comment>
<reference evidence="12" key="1">
    <citation type="submission" date="2021-06" db="EMBL/GenBank/DDBJ databases">
        <authorList>
            <person name="Kallberg Y."/>
            <person name="Tangrot J."/>
            <person name="Rosling A."/>
        </authorList>
    </citation>
    <scope>NUCLEOTIDE SEQUENCE</scope>
    <source>
        <strain evidence="12">FL966</strain>
    </source>
</reference>
<gene>
    <name evidence="12" type="ORF">CPELLU_LOCUS1065</name>
</gene>
<name>A0A9N8W0K4_9GLOM</name>
<dbReference type="GO" id="GO:0000150">
    <property type="term" value="F:DNA strand exchange activity"/>
    <property type="evidence" value="ECO:0007669"/>
    <property type="project" value="InterPro"/>
</dbReference>
<keyword evidence="6" id="KW-0539">Nucleus</keyword>
<evidence type="ECO:0000256" key="4">
    <source>
        <dbReference type="ARBA" id="ARBA00022840"/>
    </source>
</evidence>
<feature type="domain" description="RecA family profile 2" evidence="11">
    <location>
        <begin position="270"/>
        <end position="337"/>
    </location>
</feature>
<evidence type="ECO:0000259" key="11">
    <source>
        <dbReference type="PROSITE" id="PS50163"/>
    </source>
</evidence>
<dbReference type="Gene3D" id="3.40.50.300">
    <property type="entry name" value="P-loop containing nucleotide triphosphate hydrolases"/>
    <property type="match status" value="1"/>
</dbReference>
<sequence length="417" mass="46561">MSEFEQVPDQEADIQESEEEEELFYTEIDELQNHGIGAADITKLKSAGICTVRAIHMTTRRNLCKIKGLSEAKVDKLKETASKLQSASFITATEFSQVRSKVMYISTGSKSLDALIGGGVPTMSITEAFGEFRTGKTQIAHTLCVVAQLPPAMGGTNGKAAFIDTEGTFRPERIKSIAARFGIDHEAALENILFARAYTSEHQMELIIELAARFAEEKGVIDSIIALFRTDYAGRGELAERQQKLNIMLSRLTKIAEEFNVAVQADPGSNMMFVSDPRKPIGGHVLAHASTVRLYLRKGRGDERIAKVYDSPDMPEAESQPVILYVRKHQTIRQKQQIMLQKQMIPNSTKSTKAIENGRTLQEFITVAGKKRDFHLDEEEVEAITLREQQEAMKRLEDEQAAASKPKLPNFWLVRVT</sequence>
<comment type="similarity">
    <text evidence="2">Belongs to the RecA family. DMC1 subfamily.</text>
</comment>
<dbReference type="EMBL" id="CAJVQA010000367">
    <property type="protein sequence ID" value="CAG8470881.1"/>
    <property type="molecule type" value="Genomic_DNA"/>
</dbReference>
<dbReference type="PROSITE" id="PS50162">
    <property type="entry name" value="RECA_2"/>
    <property type="match status" value="1"/>
</dbReference>
<dbReference type="GO" id="GO:0000794">
    <property type="term" value="C:condensed nuclear chromosome"/>
    <property type="evidence" value="ECO:0007669"/>
    <property type="project" value="TreeGrafter"/>
</dbReference>
<dbReference type="PROSITE" id="PS50163">
    <property type="entry name" value="RECA_3"/>
    <property type="match status" value="1"/>
</dbReference>
<keyword evidence="5" id="KW-0238">DNA-binding</keyword>
<dbReference type="PANTHER" id="PTHR22942">
    <property type="entry name" value="RECA/RAD51/RADA DNA STRAND-PAIRING FAMILY MEMBER"/>
    <property type="match status" value="1"/>
</dbReference>
<dbReference type="Gene3D" id="1.10.150.20">
    <property type="entry name" value="5' to 3' exonuclease, C-terminal subdomain"/>
    <property type="match status" value="1"/>
</dbReference>
<dbReference type="PANTHER" id="PTHR22942:SF30">
    <property type="entry name" value="MEIOTIC RECOMBINATION PROTEIN DMC1_LIM15 HOMOLOG"/>
    <property type="match status" value="1"/>
</dbReference>
<dbReference type="GO" id="GO:0005524">
    <property type="term" value="F:ATP binding"/>
    <property type="evidence" value="ECO:0007669"/>
    <property type="project" value="UniProtKB-KW"/>
</dbReference>
<evidence type="ECO:0000256" key="1">
    <source>
        <dbReference type="ARBA" id="ARBA00004123"/>
    </source>
</evidence>
<organism evidence="12 13">
    <name type="scientific">Cetraspora pellucida</name>
    <dbReference type="NCBI Taxonomy" id="1433469"/>
    <lineage>
        <taxon>Eukaryota</taxon>
        <taxon>Fungi</taxon>
        <taxon>Fungi incertae sedis</taxon>
        <taxon>Mucoromycota</taxon>
        <taxon>Glomeromycotina</taxon>
        <taxon>Glomeromycetes</taxon>
        <taxon>Diversisporales</taxon>
        <taxon>Gigasporaceae</taxon>
        <taxon>Cetraspora</taxon>
    </lineage>
</organism>
<dbReference type="SUPFAM" id="SSF47794">
    <property type="entry name" value="Rad51 N-terminal domain-like"/>
    <property type="match status" value="1"/>
</dbReference>
<accession>A0A9N8W0K4</accession>
<dbReference type="Proteomes" id="UP000789759">
    <property type="component" value="Unassembled WGS sequence"/>
</dbReference>
<dbReference type="Pfam" id="PF14520">
    <property type="entry name" value="HHH_5"/>
    <property type="match status" value="1"/>
</dbReference>
<dbReference type="InterPro" id="IPR020587">
    <property type="entry name" value="RecA_monomer-monomer_interface"/>
</dbReference>
<dbReference type="InterPro" id="IPR013632">
    <property type="entry name" value="Rad51_C"/>
</dbReference>
<keyword evidence="8" id="KW-0131">Cell cycle</keyword>
<dbReference type="NCBIfam" id="NF003301">
    <property type="entry name" value="PRK04301.1"/>
    <property type="match status" value="1"/>
</dbReference>
<evidence type="ECO:0000256" key="8">
    <source>
        <dbReference type="ARBA" id="ARBA00023306"/>
    </source>
</evidence>
<dbReference type="SUPFAM" id="SSF52540">
    <property type="entry name" value="P-loop containing nucleoside triphosphate hydrolases"/>
    <property type="match status" value="1"/>
</dbReference>
<dbReference type="InterPro" id="IPR011940">
    <property type="entry name" value="Dmc1"/>
</dbReference>
<dbReference type="GO" id="GO:0000730">
    <property type="term" value="P:DNA recombinase assembly"/>
    <property type="evidence" value="ECO:0007669"/>
    <property type="project" value="TreeGrafter"/>
</dbReference>
<dbReference type="FunFam" id="3.40.50.300:FF:000239">
    <property type="entry name" value="Meiotic recombination protein DMC1"/>
    <property type="match status" value="1"/>
</dbReference>
<evidence type="ECO:0000256" key="2">
    <source>
        <dbReference type="ARBA" id="ARBA00008897"/>
    </source>
</evidence>
<evidence type="ECO:0000256" key="6">
    <source>
        <dbReference type="ARBA" id="ARBA00023242"/>
    </source>
</evidence>
<dbReference type="OrthoDB" id="10251254at2759"/>
<dbReference type="NCBIfam" id="TIGR02238">
    <property type="entry name" value="recomb_DMC1"/>
    <property type="match status" value="1"/>
</dbReference>
<evidence type="ECO:0000313" key="12">
    <source>
        <dbReference type="EMBL" id="CAG8470881.1"/>
    </source>
</evidence>
<dbReference type="GO" id="GO:0000709">
    <property type="term" value="P:meiotic joint molecule formation"/>
    <property type="evidence" value="ECO:0007669"/>
    <property type="project" value="UniProtKB-ARBA"/>
</dbReference>
<dbReference type="FunFam" id="1.10.150.20:FF:000032">
    <property type="entry name" value="meiotic recombination protein DMC1/LIM15 homolog"/>
    <property type="match status" value="1"/>
</dbReference>
<dbReference type="GO" id="GO:0003690">
    <property type="term" value="F:double-stranded DNA binding"/>
    <property type="evidence" value="ECO:0007669"/>
    <property type="project" value="TreeGrafter"/>
</dbReference>
<evidence type="ECO:0000256" key="7">
    <source>
        <dbReference type="ARBA" id="ARBA00023254"/>
    </source>
</evidence>
<feature type="domain" description="RecA family profile 1" evidence="10">
    <location>
        <begin position="101"/>
        <end position="272"/>
    </location>
</feature>
<dbReference type="GO" id="GO:0003697">
    <property type="term" value="F:single-stranded DNA binding"/>
    <property type="evidence" value="ECO:0007669"/>
    <property type="project" value="TreeGrafter"/>
</dbReference>
<evidence type="ECO:0000256" key="9">
    <source>
        <dbReference type="RuleBase" id="RU003422"/>
    </source>
</evidence>
<dbReference type="GO" id="GO:0006312">
    <property type="term" value="P:mitotic recombination"/>
    <property type="evidence" value="ECO:0007669"/>
    <property type="project" value="TreeGrafter"/>
</dbReference>
<dbReference type="GO" id="GO:0042148">
    <property type="term" value="P:DNA strand invasion"/>
    <property type="evidence" value="ECO:0007669"/>
    <property type="project" value="TreeGrafter"/>
</dbReference>
<dbReference type="InterPro" id="IPR010995">
    <property type="entry name" value="DNA_repair_Rad51/TF_NusA_a-hlx"/>
</dbReference>
<dbReference type="GO" id="GO:0070192">
    <property type="term" value="P:chromosome organization involved in meiotic cell cycle"/>
    <property type="evidence" value="ECO:0007669"/>
    <property type="project" value="TreeGrafter"/>
</dbReference>
<dbReference type="GO" id="GO:0140664">
    <property type="term" value="F:ATP-dependent DNA damage sensor activity"/>
    <property type="evidence" value="ECO:0007669"/>
    <property type="project" value="InterPro"/>
</dbReference>
<keyword evidence="7" id="KW-0469">Meiosis</keyword>
<dbReference type="InterPro" id="IPR020588">
    <property type="entry name" value="RecA_ATP-bd"/>
</dbReference>
<evidence type="ECO:0000256" key="3">
    <source>
        <dbReference type="ARBA" id="ARBA00022741"/>
    </source>
</evidence>
<keyword evidence="3 9" id="KW-0547">Nucleotide-binding</keyword>
<protein>
    <submittedName>
        <fullName evidence="12">10606_t:CDS:1</fullName>
    </submittedName>
</protein>
<dbReference type="InterPro" id="IPR027417">
    <property type="entry name" value="P-loop_NTPase"/>
</dbReference>
<keyword evidence="4 9" id="KW-0067">ATP-binding</keyword>
<keyword evidence="13" id="KW-1185">Reference proteome</keyword>
<dbReference type="Pfam" id="PF08423">
    <property type="entry name" value="Rad51"/>
    <property type="match status" value="1"/>
</dbReference>
<comment type="caution">
    <text evidence="12">The sequence shown here is derived from an EMBL/GenBank/DDBJ whole genome shotgun (WGS) entry which is preliminary data.</text>
</comment>
<proteinExistence type="inferred from homology"/>
<evidence type="ECO:0000313" key="13">
    <source>
        <dbReference type="Proteomes" id="UP000789759"/>
    </source>
</evidence>
<evidence type="ECO:0000256" key="5">
    <source>
        <dbReference type="ARBA" id="ARBA00023125"/>
    </source>
</evidence>
<evidence type="ECO:0000259" key="10">
    <source>
        <dbReference type="PROSITE" id="PS50162"/>
    </source>
</evidence>